<dbReference type="Pfam" id="PF17908">
    <property type="entry name" value="APAF1_C"/>
    <property type="match status" value="1"/>
</dbReference>
<dbReference type="EMBL" id="NBIV01000247">
    <property type="protein sequence ID" value="PXF41003.1"/>
    <property type="molecule type" value="Genomic_DNA"/>
</dbReference>
<dbReference type="InterPro" id="IPR041452">
    <property type="entry name" value="APAF1_C"/>
</dbReference>
<gene>
    <name evidence="2" type="ORF">BWQ96_09298</name>
</gene>
<accession>A0A2V3IG35</accession>
<reference evidence="2 3" key="1">
    <citation type="journal article" date="2018" name="Mol. Biol. Evol.">
        <title>Analysis of the draft genome of the red seaweed Gracilariopsis chorda provides insights into genome size evolution in Rhodophyta.</title>
        <authorList>
            <person name="Lee J."/>
            <person name="Yang E.C."/>
            <person name="Graf L."/>
            <person name="Yang J.H."/>
            <person name="Qiu H."/>
            <person name="Zel Zion U."/>
            <person name="Chan C.X."/>
            <person name="Stephens T.G."/>
            <person name="Weber A.P.M."/>
            <person name="Boo G.H."/>
            <person name="Boo S.M."/>
            <person name="Kim K.M."/>
            <person name="Shin Y."/>
            <person name="Jung M."/>
            <person name="Lee S.J."/>
            <person name="Yim H.S."/>
            <person name="Lee J.H."/>
            <person name="Bhattacharya D."/>
            <person name="Yoon H.S."/>
        </authorList>
    </citation>
    <scope>NUCLEOTIDE SEQUENCE [LARGE SCALE GENOMIC DNA]</scope>
    <source>
        <strain evidence="2 3">SKKU-2015</strain>
        <tissue evidence="2">Whole body</tissue>
    </source>
</reference>
<sequence length="176" mass="20696">MLQRSWGMDGESETQDAMEILSDMGLVKQDVRQKKGREEIGVRLHYLVNDHFAIKANGRKEELQKRLLNNSMRVECEENEVDWCREWWRVREKEDMYVYQNIVPQLLEGNMVMEAKALVLDPGWTVQQMRCGGRRHTMNDYSEVIGALEKRNSERDEEEVRSGSSMIEALGFLRKL</sequence>
<organism evidence="2 3">
    <name type="scientific">Gracilariopsis chorda</name>
    <dbReference type="NCBI Taxonomy" id="448386"/>
    <lineage>
        <taxon>Eukaryota</taxon>
        <taxon>Rhodophyta</taxon>
        <taxon>Florideophyceae</taxon>
        <taxon>Rhodymeniophycidae</taxon>
        <taxon>Gracilariales</taxon>
        <taxon>Gracilariaceae</taxon>
        <taxon>Gracilariopsis</taxon>
    </lineage>
</organism>
<keyword evidence="3" id="KW-1185">Reference proteome</keyword>
<name>A0A2V3IG35_9FLOR</name>
<dbReference type="Proteomes" id="UP000247409">
    <property type="component" value="Unassembled WGS sequence"/>
</dbReference>
<feature type="domain" description="APAF-1 helical" evidence="1">
    <location>
        <begin position="91"/>
        <end position="155"/>
    </location>
</feature>
<proteinExistence type="predicted"/>
<evidence type="ECO:0000313" key="2">
    <source>
        <dbReference type="EMBL" id="PXF41003.1"/>
    </source>
</evidence>
<evidence type="ECO:0000259" key="1">
    <source>
        <dbReference type="Pfam" id="PF17908"/>
    </source>
</evidence>
<evidence type="ECO:0000313" key="3">
    <source>
        <dbReference type="Proteomes" id="UP000247409"/>
    </source>
</evidence>
<protein>
    <recommendedName>
        <fullName evidence="1">APAF-1 helical domain-containing protein</fullName>
    </recommendedName>
</protein>
<dbReference type="Gene3D" id="1.25.40.370">
    <property type="match status" value="1"/>
</dbReference>
<comment type="caution">
    <text evidence="2">The sequence shown here is derived from an EMBL/GenBank/DDBJ whole genome shotgun (WGS) entry which is preliminary data.</text>
</comment>
<dbReference type="AlphaFoldDB" id="A0A2V3IG35"/>